<evidence type="ECO:0000313" key="3">
    <source>
        <dbReference type="EMBL" id="MFC3913435.1"/>
    </source>
</evidence>
<dbReference type="InterPro" id="IPR021059">
    <property type="entry name" value="DnaJ-related_N"/>
</dbReference>
<reference evidence="4" key="1">
    <citation type="journal article" date="2019" name="Int. J. Syst. Evol. Microbiol.">
        <title>The Global Catalogue of Microorganisms (GCM) 10K type strain sequencing project: providing services to taxonomists for standard genome sequencing and annotation.</title>
        <authorList>
            <consortium name="The Broad Institute Genomics Platform"/>
            <consortium name="The Broad Institute Genome Sequencing Center for Infectious Disease"/>
            <person name="Wu L."/>
            <person name="Ma J."/>
        </authorList>
    </citation>
    <scope>NUCLEOTIDE SEQUENCE [LARGE SCALE GENOMIC DNA]</scope>
    <source>
        <strain evidence="4">CCUG 54939</strain>
    </source>
</reference>
<dbReference type="CDD" id="cd06257">
    <property type="entry name" value="DnaJ"/>
    <property type="match status" value="1"/>
</dbReference>
<dbReference type="InterPro" id="IPR036869">
    <property type="entry name" value="J_dom_sf"/>
</dbReference>
<comment type="caution">
    <text evidence="3">The sequence shown here is derived from an EMBL/GenBank/DDBJ whole genome shotgun (WGS) entry which is preliminary data.</text>
</comment>
<keyword evidence="1" id="KW-0143">Chaperone</keyword>
<dbReference type="Proteomes" id="UP001595692">
    <property type="component" value="Unassembled WGS sequence"/>
</dbReference>
<dbReference type="PROSITE" id="PS50076">
    <property type="entry name" value="DNAJ_2"/>
    <property type="match status" value="1"/>
</dbReference>
<evidence type="ECO:0000256" key="1">
    <source>
        <dbReference type="ARBA" id="ARBA00023186"/>
    </source>
</evidence>
<dbReference type="Gene3D" id="1.10.287.110">
    <property type="entry name" value="DnaJ domain"/>
    <property type="match status" value="1"/>
</dbReference>
<accession>A0ABV8CMJ0</accession>
<name>A0ABV8CMJ0_9GAMM</name>
<proteinExistence type="predicted"/>
<dbReference type="Pfam" id="PF00226">
    <property type="entry name" value="DnaJ"/>
    <property type="match status" value="1"/>
</dbReference>
<dbReference type="RefSeq" id="WP_377151776.1">
    <property type="nucleotide sequence ID" value="NZ_JBHSAF010000007.1"/>
</dbReference>
<dbReference type="SUPFAM" id="SSF46565">
    <property type="entry name" value="Chaperone J-domain"/>
    <property type="match status" value="1"/>
</dbReference>
<evidence type="ECO:0000313" key="4">
    <source>
        <dbReference type="Proteomes" id="UP001595692"/>
    </source>
</evidence>
<sequence>MEQDNPLLEPILTLLRQGQRWKLHELMLELKTQQLLPQWPVPEELALFRTNFLLMNALYHLQRLLLPQGYWLDVVPLDLQLRPCHSPTLPAPADPLASYYLDWTNCEQADLDEVQTLLNSFWHHYAERVVCYQLTRAEACRLLEVDESATSAQIRRSWKRLALRHHPDRGGDVGRFLRIRQAWARLKVDDDKLVPVMPETGY</sequence>
<dbReference type="SMART" id="SM00271">
    <property type="entry name" value="DnaJ"/>
    <property type="match status" value="1"/>
</dbReference>
<dbReference type="Pfam" id="PF12339">
    <property type="entry name" value="DNAJ_related"/>
    <property type="match status" value="1"/>
</dbReference>
<dbReference type="InterPro" id="IPR001623">
    <property type="entry name" value="DnaJ_domain"/>
</dbReference>
<feature type="domain" description="J" evidence="2">
    <location>
        <begin position="138"/>
        <end position="202"/>
    </location>
</feature>
<gene>
    <name evidence="3" type="ORF">ACFOSS_08160</name>
</gene>
<protein>
    <submittedName>
        <fullName evidence="3">DNA-J related domain-containing protein</fullName>
    </submittedName>
</protein>
<keyword evidence="4" id="KW-1185">Reference proteome</keyword>
<organism evidence="3 4">
    <name type="scientific">Pseudaeromonas sharmana</name>
    <dbReference type="NCBI Taxonomy" id="328412"/>
    <lineage>
        <taxon>Bacteria</taxon>
        <taxon>Pseudomonadati</taxon>
        <taxon>Pseudomonadota</taxon>
        <taxon>Gammaproteobacteria</taxon>
        <taxon>Aeromonadales</taxon>
        <taxon>Aeromonadaceae</taxon>
        <taxon>Pseudaeromonas</taxon>
    </lineage>
</organism>
<evidence type="ECO:0000259" key="2">
    <source>
        <dbReference type="PROSITE" id="PS50076"/>
    </source>
</evidence>
<dbReference type="EMBL" id="JBHSAF010000007">
    <property type="protein sequence ID" value="MFC3913435.1"/>
    <property type="molecule type" value="Genomic_DNA"/>
</dbReference>